<feature type="transmembrane region" description="Helical" evidence="8">
    <location>
        <begin position="187"/>
        <end position="212"/>
    </location>
</feature>
<dbReference type="RefSeq" id="WP_054362074.1">
    <property type="nucleotide sequence ID" value="NZ_LJYW01000001.1"/>
</dbReference>
<name>A0A0P6VX58_9HYPH</name>
<gene>
    <name evidence="10" type="ORF">ABB55_15140</name>
</gene>
<evidence type="ECO:0000256" key="6">
    <source>
        <dbReference type="ARBA" id="ARBA00022989"/>
    </source>
</evidence>
<dbReference type="InterPro" id="IPR000515">
    <property type="entry name" value="MetI-like"/>
</dbReference>
<comment type="subcellular location">
    <subcellularLocation>
        <location evidence="1 8">Cell membrane</location>
        <topology evidence="1 8">Multi-pass membrane protein</topology>
    </subcellularLocation>
</comment>
<keyword evidence="5 8" id="KW-0812">Transmembrane</keyword>
<dbReference type="AlphaFoldDB" id="A0A0P6VX58"/>
<feature type="transmembrane region" description="Helical" evidence="8">
    <location>
        <begin position="95"/>
        <end position="114"/>
    </location>
</feature>
<keyword evidence="6 8" id="KW-1133">Transmembrane helix</keyword>
<evidence type="ECO:0000256" key="5">
    <source>
        <dbReference type="ARBA" id="ARBA00022692"/>
    </source>
</evidence>
<evidence type="ECO:0000313" key="11">
    <source>
        <dbReference type="Proteomes" id="UP000048984"/>
    </source>
</evidence>
<evidence type="ECO:0000256" key="2">
    <source>
        <dbReference type="ARBA" id="ARBA00007069"/>
    </source>
</evidence>
<reference evidence="10 11" key="2">
    <citation type="submission" date="2015-10" db="EMBL/GenBank/DDBJ databases">
        <title>Draft Genome Sequence of Prosthecomicrobium hirschii ATCC 27832.</title>
        <authorList>
            <person name="Daniel J."/>
            <person name="Givan S.A."/>
            <person name="Brun Y.V."/>
            <person name="Brown P.J."/>
        </authorList>
    </citation>
    <scope>NUCLEOTIDE SEQUENCE [LARGE SCALE GENOMIC DNA]</scope>
    <source>
        <strain evidence="10 11">16</strain>
    </source>
</reference>
<keyword evidence="3 8" id="KW-0813">Transport</keyword>
<dbReference type="EMBL" id="LJYW01000001">
    <property type="protein sequence ID" value="KPL55908.1"/>
    <property type="molecule type" value="Genomic_DNA"/>
</dbReference>
<dbReference type="SUPFAM" id="SSF161098">
    <property type="entry name" value="MetI-like"/>
    <property type="match status" value="1"/>
</dbReference>
<organism evidence="10 11">
    <name type="scientific">Prosthecodimorpha hirschii</name>
    <dbReference type="NCBI Taxonomy" id="665126"/>
    <lineage>
        <taxon>Bacteria</taxon>
        <taxon>Pseudomonadati</taxon>
        <taxon>Pseudomonadota</taxon>
        <taxon>Alphaproteobacteria</taxon>
        <taxon>Hyphomicrobiales</taxon>
        <taxon>Ancalomicrobiaceae</taxon>
        <taxon>Prosthecodimorpha</taxon>
    </lineage>
</organism>
<evidence type="ECO:0000256" key="7">
    <source>
        <dbReference type="ARBA" id="ARBA00023136"/>
    </source>
</evidence>
<dbReference type="STRING" id="665126.ABB55_15140"/>
<evidence type="ECO:0000256" key="3">
    <source>
        <dbReference type="ARBA" id="ARBA00022448"/>
    </source>
</evidence>
<dbReference type="PROSITE" id="PS50928">
    <property type="entry name" value="ABC_TM1"/>
    <property type="match status" value="1"/>
</dbReference>
<protein>
    <recommendedName>
        <fullName evidence="9">ABC transmembrane type-1 domain-containing protein</fullName>
    </recommendedName>
</protein>
<feature type="transmembrane region" description="Helical" evidence="8">
    <location>
        <begin position="63"/>
        <end position="83"/>
    </location>
</feature>
<feature type="transmembrane region" description="Helical" evidence="8">
    <location>
        <begin position="246"/>
        <end position="267"/>
    </location>
</feature>
<comment type="similarity">
    <text evidence="2">Belongs to the binding-protein-dependent transport system permease family. CysTW subfamily.</text>
</comment>
<feature type="transmembrane region" description="Helical" evidence="8">
    <location>
        <begin position="7"/>
        <end position="30"/>
    </location>
</feature>
<evidence type="ECO:0000256" key="8">
    <source>
        <dbReference type="RuleBase" id="RU363032"/>
    </source>
</evidence>
<dbReference type="GO" id="GO:0055085">
    <property type="term" value="P:transmembrane transport"/>
    <property type="evidence" value="ECO:0007669"/>
    <property type="project" value="InterPro"/>
</dbReference>
<keyword evidence="7 8" id="KW-0472">Membrane</keyword>
<evidence type="ECO:0000259" key="9">
    <source>
        <dbReference type="PROSITE" id="PS50928"/>
    </source>
</evidence>
<evidence type="ECO:0000256" key="4">
    <source>
        <dbReference type="ARBA" id="ARBA00022475"/>
    </source>
</evidence>
<dbReference type="GO" id="GO:0005886">
    <property type="term" value="C:plasma membrane"/>
    <property type="evidence" value="ECO:0007669"/>
    <property type="project" value="UniProtKB-SubCell"/>
</dbReference>
<evidence type="ECO:0000313" key="10">
    <source>
        <dbReference type="EMBL" id="KPL55908.1"/>
    </source>
</evidence>
<reference evidence="10 11" key="1">
    <citation type="submission" date="2015-09" db="EMBL/GenBank/DDBJ databases">
        <authorList>
            <person name="Jackson K.R."/>
            <person name="Lunt B.L."/>
            <person name="Fisher J.N.B."/>
            <person name="Gardner A.V."/>
            <person name="Bailey M.E."/>
            <person name="Deus L.M."/>
            <person name="Earl A.S."/>
            <person name="Gibby P.D."/>
            <person name="Hartmann K.A."/>
            <person name="Liu J.E."/>
            <person name="Manci A.M."/>
            <person name="Nielsen D.A."/>
            <person name="Solomon M.B."/>
            <person name="Breakwell D.P."/>
            <person name="Burnett S.H."/>
            <person name="Grose J.H."/>
        </authorList>
    </citation>
    <scope>NUCLEOTIDE SEQUENCE [LARGE SCALE GENOMIC DNA]</scope>
    <source>
        <strain evidence="10 11">16</strain>
    </source>
</reference>
<dbReference type="CDD" id="cd06261">
    <property type="entry name" value="TM_PBP2"/>
    <property type="match status" value="1"/>
</dbReference>
<dbReference type="PANTHER" id="PTHR42929:SF1">
    <property type="entry name" value="INNER MEMBRANE ABC TRANSPORTER PERMEASE PROTEIN YDCU-RELATED"/>
    <property type="match status" value="1"/>
</dbReference>
<keyword evidence="11" id="KW-1185">Reference proteome</keyword>
<sequence>MPVALGLPVLAWQAVFFLAPLVFLVVITFWQVRSFRLEPAFVLDNWTRILWSTPFHRALGHTLQVAATTTVLALLLALPLAYTIAFRLSVRVRDLAVSLLAVPVFSSYMLRIYAWQVVLGADGIANAVLGAVGLPKLQLLGGAFSLQVGLLTLTLPVAVLILVFAMVGVDRTLIEAAENLGCRRAQVITRVLIPSIRPAIVLAGTTTFLLAFGDYVGPLFMTGSKPPTLSILLVDTVKSGSQWPRASVVGVSMLAILVLVFALGRLAGSVRIRRRAS</sequence>
<dbReference type="InterPro" id="IPR035906">
    <property type="entry name" value="MetI-like_sf"/>
</dbReference>
<evidence type="ECO:0000256" key="1">
    <source>
        <dbReference type="ARBA" id="ARBA00004651"/>
    </source>
</evidence>
<feature type="domain" description="ABC transmembrane type-1" evidence="9">
    <location>
        <begin position="59"/>
        <end position="264"/>
    </location>
</feature>
<proteinExistence type="inferred from homology"/>
<dbReference type="Pfam" id="PF00528">
    <property type="entry name" value="BPD_transp_1"/>
    <property type="match status" value="1"/>
</dbReference>
<dbReference type="PANTHER" id="PTHR42929">
    <property type="entry name" value="INNER MEMBRANE ABC TRANSPORTER PERMEASE PROTEIN YDCU-RELATED-RELATED"/>
    <property type="match status" value="1"/>
</dbReference>
<keyword evidence="4" id="KW-1003">Cell membrane</keyword>
<dbReference type="Gene3D" id="1.10.3720.10">
    <property type="entry name" value="MetI-like"/>
    <property type="match status" value="1"/>
</dbReference>
<feature type="transmembrane region" description="Helical" evidence="8">
    <location>
        <begin position="144"/>
        <end position="167"/>
    </location>
</feature>
<comment type="caution">
    <text evidence="10">The sequence shown here is derived from an EMBL/GenBank/DDBJ whole genome shotgun (WGS) entry which is preliminary data.</text>
</comment>
<dbReference type="Proteomes" id="UP000048984">
    <property type="component" value="Unassembled WGS sequence"/>
</dbReference>
<accession>A0A0P6VX58</accession>